<dbReference type="OrthoDB" id="23599at10239"/>
<accession>H6X4A2</accession>
<evidence type="ECO:0000313" key="2">
    <source>
        <dbReference type="Proteomes" id="UP000007524"/>
    </source>
</evidence>
<name>H6X4A2_9CAUD</name>
<dbReference type="EMBL" id="JQ513383">
    <property type="protein sequence ID" value="AFA44568.1"/>
    <property type="molecule type" value="Genomic_DNA"/>
</dbReference>
<dbReference type="GeneID" id="14012883"/>
<gene>
    <name evidence="1" type="ORF">RaK2_00295</name>
</gene>
<protein>
    <submittedName>
        <fullName evidence="1">Uncharacterized protein</fullName>
    </submittedName>
</protein>
<proteinExistence type="predicted"/>
<dbReference type="KEGG" id="vg:14012883"/>
<sequence length="64" mass="7422">MKDSVLKCSDGADWLVDRLPNEAYNAMKSEIELCVHTIFQKYGYGKELQDAFNESIPVKLERRK</sequence>
<keyword evidence="2" id="KW-1185">Reference proteome</keyword>
<reference evidence="1 2" key="1">
    <citation type="journal article" date="2012" name="J. Virol.">
        <title>Genome of Klebsiella sp.-Infecting Bacteriophage vB_KleM_RaK2.</title>
        <authorList>
            <person name="Simoliunas E."/>
            <person name="Kaliniene L."/>
            <person name="Truncaite L."/>
            <person name="Klausa V."/>
            <person name="Zajanckauskaite A."/>
            <person name="Meskys R."/>
        </authorList>
    </citation>
    <scope>NUCLEOTIDE SEQUENCE [LARGE SCALE GENOMIC DNA]</scope>
</reference>
<evidence type="ECO:0000313" key="1">
    <source>
        <dbReference type="EMBL" id="AFA44568.1"/>
    </source>
</evidence>
<dbReference type="Proteomes" id="UP000007524">
    <property type="component" value="Segment"/>
</dbReference>
<organism evidence="1 2">
    <name type="scientific">Klebsiella phage vB_KleM_RaK2</name>
    <dbReference type="NCBI Taxonomy" id="1147094"/>
    <lineage>
        <taxon>Viruses</taxon>
        <taxon>Duplodnaviria</taxon>
        <taxon>Heunggongvirae</taxon>
        <taxon>Uroviricota</taxon>
        <taxon>Caudoviricetes</taxon>
        <taxon>Alcyoneusvirus</taxon>
        <taxon>Alcyoneusvirus RaK2</taxon>
    </lineage>
</organism>
<dbReference type="RefSeq" id="YP_007007450.1">
    <property type="nucleotide sequence ID" value="NC_019526.1"/>
</dbReference>